<accession>A0ABW7EV20</accession>
<feature type="domain" description="NAD-dependent epimerase/dehydratase" evidence="3">
    <location>
        <begin position="13"/>
        <end position="180"/>
    </location>
</feature>
<keyword evidence="5" id="KW-1185">Reference proteome</keyword>
<dbReference type="Pfam" id="PF01370">
    <property type="entry name" value="Epimerase"/>
    <property type="match status" value="1"/>
</dbReference>
<dbReference type="EMBL" id="JBIGHY010000009">
    <property type="protein sequence ID" value="MFG6416478.1"/>
    <property type="molecule type" value="Genomic_DNA"/>
</dbReference>
<dbReference type="PANTHER" id="PTHR43103">
    <property type="entry name" value="NUCLEOSIDE-DIPHOSPHATE-SUGAR EPIMERASE"/>
    <property type="match status" value="1"/>
</dbReference>
<evidence type="ECO:0000313" key="5">
    <source>
        <dbReference type="Proteomes" id="UP001606300"/>
    </source>
</evidence>
<keyword evidence="2" id="KW-0119">Carbohydrate metabolism</keyword>
<reference evidence="4 5" key="1">
    <citation type="submission" date="2024-09" db="EMBL/GenBank/DDBJ databases">
        <title>Novel species of the genus Pelomonas and Roseateles isolated from streams.</title>
        <authorList>
            <person name="Lu H."/>
        </authorList>
    </citation>
    <scope>NUCLEOTIDE SEQUENCE [LARGE SCALE GENOMIC DNA]</scope>
    <source>
        <strain evidence="4 5">DC23W</strain>
    </source>
</reference>
<organism evidence="4 5">
    <name type="scientific">Pelomonas dachongensis</name>
    <dbReference type="NCBI Taxonomy" id="3299029"/>
    <lineage>
        <taxon>Bacteria</taxon>
        <taxon>Pseudomonadati</taxon>
        <taxon>Pseudomonadota</taxon>
        <taxon>Betaproteobacteria</taxon>
        <taxon>Burkholderiales</taxon>
        <taxon>Sphaerotilaceae</taxon>
        <taxon>Roseateles</taxon>
    </lineage>
</organism>
<evidence type="ECO:0000256" key="2">
    <source>
        <dbReference type="ARBA" id="ARBA00023277"/>
    </source>
</evidence>
<protein>
    <submittedName>
        <fullName evidence="4">NAD-dependent epimerase/dehydratase family protein</fullName>
    </submittedName>
</protein>
<evidence type="ECO:0000313" key="4">
    <source>
        <dbReference type="EMBL" id="MFG6416478.1"/>
    </source>
</evidence>
<proteinExistence type="predicted"/>
<dbReference type="InterPro" id="IPR036291">
    <property type="entry name" value="NAD(P)-bd_dom_sf"/>
</dbReference>
<comment type="caution">
    <text evidence="4">The sequence shown here is derived from an EMBL/GenBank/DDBJ whole genome shotgun (WGS) entry which is preliminary data.</text>
</comment>
<dbReference type="PANTHER" id="PTHR43103:SF3">
    <property type="entry name" value="ADP-L-GLYCERO-D-MANNO-HEPTOSE-6-EPIMERASE"/>
    <property type="match status" value="1"/>
</dbReference>
<name>A0ABW7EV20_9BURK</name>
<evidence type="ECO:0000256" key="1">
    <source>
        <dbReference type="ARBA" id="ARBA00022857"/>
    </source>
</evidence>
<dbReference type="Gene3D" id="3.40.50.720">
    <property type="entry name" value="NAD(P)-binding Rossmann-like Domain"/>
    <property type="match status" value="1"/>
</dbReference>
<dbReference type="CDD" id="cd08946">
    <property type="entry name" value="SDR_e"/>
    <property type="match status" value="1"/>
</dbReference>
<dbReference type="SUPFAM" id="SSF51735">
    <property type="entry name" value="NAD(P)-binding Rossmann-fold domains"/>
    <property type="match status" value="1"/>
</dbReference>
<dbReference type="Proteomes" id="UP001606300">
    <property type="component" value="Unassembled WGS sequence"/>
</dbReference>
<evidence type="ECO:0000259" key="3">
    <source>
        <dbReference type="Pfam" id="PF01370"/>
    </source>
</evidence>
<keyword evidence="1" id="KW-0521">NADP</keyword>
<dbReference type="RefSeq" id="WP_394472539.1">
    <property type="nucleotide sequence ID" value="NZ_JBIGHY010000009.1"/>
</dbReference>
<sequence>MEQLTGLRFKRLLLTGAAGALGRMLRPRMKRYCETLRVSDLAAMDPAGDGEEVVVAPLEDEAAMYELLDGVDAVLHFGGVSVEKPFSTVLPANIVGAYNLYEAARRRGTKRIVFASSNHVTGFYSQGETIPAHVVPRPDSYYGLSKAFGENLAQFYFDRHGLETVSIRIGSCLPEPQDRRHLSSWISHDDMERLLVAALTAPVVGHSIVYGASDNRTTWWDNSQGKHVGYRPQDSSETWRAAVEARQPHIDPTRPEARYQGGAFVVLGPFDFAGQGPK</sequence>
<gene>
    <name evidence="4" type="ORF">ACG02S_21520</name>
</gene>
<dbReference type="InterPro" id="IPR001509">
    <property type="entry name" value="Epimerase_deHydtase"/>
</dbReference>